<organism evidence="1">
    <name type="scientific">Arundo donax</name>
    <name type="common">Giant reed</name>
    <name type="synonym">Donax arundinaceus</name>
    <dbReference type="NCBI Taxonomy" id="35708"/>
    <lineage>
        <taxon>Eukaryota</taxon>
        <taxon>Viridiplantae</taxon>
        <taxon>Streptophyta</taxon>
        <taxon>Embryophyta</taxon>
        <taxon>Tracheophyta</taxon>
        <taxon>Spermatophyta</taxon>
        <taxon>Magnoliopsida</taxon>
        <taxon>Liliopsida</taxon>
        <taxon>Poales</taxon>
        <taxon>Poaceae</taxon>
        <taxon>PACMAD clade</taxon>
        <taxon>Arundinoideae</taxon>
        <taxon>Arundineae</taxon>
        <taxon>Arundo</taxon>
    </lineage>
</organism>
<evidence type="ECO:0000313" key="1">
    <source>
        <dbReference type="EMBL" id="JAD58519.1"/>
    </source>
</evidence>
<reference evidence="1" key="1">
    <citation type="submission" date="2014-09" db="EMBL/GenBank/DDBJ databases">
        <authorList>
            <person name="Magalhaes I.L.F."/>
            <person name="Oliveira U."/>
            <person name="Santos F.R."/>
            <person name="Vidigal T.H.D.A."/>
            <person name="Brescovit A.D."/>
            <person name="Santos A.J."/>
        </authorList>
    </citation>
    <scope>NUCLEOTIDE SEQUENCE</scope>
    <source>
        <tissue evidence="1">Shoot tissue taken approximately 20 cm above the soil surface</tissue>
    </source>
</reference>
<name>A0A0A9B3E6_ARUDO</name>
<dbReference type="AlphaFoldDB" id="A0A0A9B3E6"/>
<protein>
    <submittedName>
        <fullName evidence="1">Eukaryotic translation initiation factor 4g, putative</fullName>
    </submittedName>
</protein>
<keyword evidence="1" id="KW-0648">Protein biosynthesis</keyword>
<dbReference type="GO" id="GO:0003743">
    <property type="term" value="F:translation initiation factor activity"/>
    <property type="evidence" value="ECO:0007669"/>
    <property type="project" value="UniProtKB-KW"/>
</dbReference>
<proteinExistence type="predicted"/>
<keyword evidence="1" id="KW-0396">Initiation factor</keyword>
<accession>A0A0A9B3E6</accession>
<sequence length="22" mass="2565">MHLCPGMIYHLTYCAHQFAQSL</sequence>
<dbReference type="EMBL" id="GBRH01239376">
    <property type="protein sequence ID" value="JAD58519.1"/>
    <property type="molecule type" value="Transcribed_RNA"/>
</dbReference>
<reference evidence="1" key="2">
    <citation type="journal article" date="2015" name="Data Brief">
        <title>Shoot transcriptome of the giant reed, Arundo donax.</title>
        <authorList>
            <person name="Barrero R.A."/>
            <person name="Guerrero F.D."/>
            <person name="Moolhuijzen P."/>
            <person name="Goolsby J.A."/>
            <person name="Tidwell J."/>
            <person name="Bellgard S.E."/>
            <person name="Bellgard M.I."/>
        </authorList>
    </citation>
    <scope>NUCLEOTIDE SEQUENCE</scope>
    <source>
        <tissue evidence="1">Shoot tissue taken approximately 20 cm above the soil surface</tissue>
    </source>
</reference>